<name>A0ACB9F6Y4_CICIN</name>
<gene>
    <name evidence="1" type="ORF">L2E82_16939</name>
</gene>
<dbReference type="EMBL" id="CM042011">
    <property type="protein sequence ID" value="KAI3766864.1"/>
    <property type="molecule type" value="Genomic_DNA"/>
</dbReference>
<dbReference type="Proteomes" id="UP001055811">
    <property type="component" value="Linkage Group LG03"/>
</dbReference>
<evidence type="ECO:0000313" key="2">
    <source>
        <dbReference type="Proteomes" id="UP001055811"/>
    </source>
</evidence>
<keyword evidence="2" id="KW-1185">Reference proteome</keyword>
<organism evidence="1 2">
    <name type="scientific">Cichorium intybus</name>
    <name type="common">Chicory</name>
    <dbReference type="NCBI Taxonomy" id="13427"/>
    <lineage>
        <taxon>Eukaryota</taxon>
        <taxon>Viridiplantae</taxon>
        <taxon>Streptophyta</taxon>
        <taxon>Embryophyta</taxon>
        <taxon>Tracheophyta</taxon>
        <taxon>Spermatophyta</taxon>
        <taxon>Magnoliopsida</taxon>
        <taxon>eudicotyledons</taxon>
        <taxon>Gunneridae</taxon>
        <taxon>Pentapetalae</taxon>
        <taxon>asterids</taxon>
        <taxon>campanulids</taxon>
        <taxon>Asterales</taxon>
        <taxon>Asteraceae</taxon>
        <taxon>Cichorioideae</taxon>
        <taxon>Cichorieae</taxon>
        <taxon>Cichoriinae</taxon>
        <taxon>Cichorium</taxon>
    </lineage>
</organism>
<sequence length="452" mass="50669">MVSTADRSEIAFFDLETTIPTRPGQSYAILEFGSILVCPKKLIELESYNTLVRPHDLSFLSPNFVRANGITADAVVSAPTFSEIADRVYDILNGRVWAGHNILRFDCVRLREAYAQINRPPPEPKGTIDSLALLTQRFGRRAGDMKMATLAAYFGLGRQSHRSLDDVRMNFEVVKHCATVLFLVISQVFSIIISLFYIQFHSNILLIQESANPVEQIPIPVESVYLPPESIPSNEAMVEDSSSTTLSDAFNKQSEFITSTEISRPSITVSVAPFLHGSQRIQILHRDIPLQIRCDAMRIRFGLSTKFLDHAGRPRLSFVVDLNSSDLCDLLDACDNIAKRFVDSDSNHEWRPVVSRKPGFYDSPTIRLHLRTIAGDSSGWMTEIYHKQSSSSSSSSSSLSAQQLVYSNYDVIELDALFRPGSFVDAYFSLDPYNYPQNAGIRLVAKKLIVHY</sequence>
<accession>A0ACB9F6Y4</accession>
<reference evidence="1 2" key="2">
    <citation type="journal article" date="2022" name="Mol. Ecol. Resour.">
        <title>The genomes of chicory, endive, great burdock and yacon provide insights into Asteraceae paleo-polyploidization history and plant inulin production.</title>
        <authorList>
            <person name="Fan W."/>
            <person name="Wang S."/>
            <person name="Wang H."/>
            <person name="Wang A."/>
            <person name="Jiang F."/>
            <person name="Liu H."/>
            <person name="Zhao H."/>
            <person name="Xu D."/>
            <person name="Zhang Y."/>
        </authorList>
    </citation>
    <scope>NUCLEOTIDE SEQUENCE [LARGE SCALE GENOMIC DNA]</scope>
    <source>
        <strain evidence="2">cv. Punajuju</strain>
        <tissue evidence="1">Leaves</tissue>
    </source>
</reference>
<evidence type="ECO:0000313" key="1">
    <source>
        <dbReference type="EMBL" id="KAI3766864.1"/>
    </source>
</evidence>
<comment type="caution">
    <text evidence="1">The sequence shown here is derived from an EMBL/GenBank/DDBJ whole genome shotgun (WGS) entry which is preliminary data.</text>
</comment>
<reference evidence="2" key="1">
    <citation type="journal article" date="2022" name="Mol. Ecol. Resour.">
        <title>The genomes of chicory, endive, great burdock and yacon provide insights into Asteraceae palaeo-polyploidization history and plant inulin production.</title>
        <authorList>
            <person name="Fan W."/>
            <person name="Wang S."/>
            <person name="Wang H."/>
            <person name="Wang A."/>
            <person name="Jiang F."/>
            <person name="Liu H."/>
            <person name="Zhao H."/>
            <person name="Xu D."/>
            <person name="Zhang Y."/>
        </authorList>
    </citation>
    <scope>NUCLEOTIDE SEQUENCE [LARGE SCALE GENOMIC DNA]</scope>
    <source>
        <strain evidence="2">cv. Punajuju</strain>
    </source>
</reference>
<proteinExistence type="predicted"/>
<protein>
    <submittedName>
        <fullName evidence="1">Uncharacterized protein</fullName>
    </submittedName>
</protein>